<organism evidence="2 3">
    <name type="scientific">Porites lobata</name>
    <dbReference type="NCBI Taxonomy" id="104759"/>
    <lineage>
        <taxon>Eukaryota</taxon>
        <taxon>Metazoa</taxon>
        <taxon>Cnidaria</taxon>
        <taxon>Anthozoa</taxon>
        <taxon>Hexacorallia</taxon>
        <taxon>Scleractinia</taxon>
        <taxon>Fungiina</taxon>
        <taxon>Poritidae</taxon>
        <taxon>Porites</taxon>
    </lineage>
</organism>
<name>A0ABN8NEK2_9CNID</name>
<gene>
    <name evidence="2" type="ORF">PLOB_00008438</name>
</gene>
<comment type="caution">
    <text evidence="2">The sequence shown here is derived from an EMBL/GenBank/DDBJ whole genome shotgun (WGS) entry which is preliminary data.</text>
</comment>
<feature type="compositionally biased region" description="Basic and acidic residues" evidence="1">
    <location>
        <begin position="27"/>
        <end position="36"/>
    </location>
</feature>
<dbReference type="Gene3D" id="1.20.5.340">
    <property type="match status" value="1"/>
</dbReference>
<evidence type="ECO:0000313" key="2">
    <source>
        <dbReference type="EMBL" id="CAH3045897.1"/>
    </source>
</evidence>
<dbReference type="Proteomes" id="UP001159405">
    <property type="component" value="Unassembled WGS sequence"/>
</dbReference>
<feature type="non-terminal residue" evidence="2">
    <location>
        <position position="380"/>
    </location>
</feature>
<sequence length="380" mass="43479">MEVSSVFVTPKRKYSRNSSCSSTEASPEEKRAKEASSPDVTLSSDAEKTMAAKTPVEGVEGKLDLIIARLDSMDLKMEDISLTVKKLQSKITSVEVDVISVKDKQEKLEGKFTHMETNSQFVDSELDRLQSTLDERKKELGECRKKILYLEAYSRRENLKFEGIPEVSQNAEEGKTANEDTKGVLVNFIKNTLGVENAEHIEFQRVHRLGKPKDDTGNDGRTIIARFLRFSDKERVFKQGRKLKGTNFKMFEDIPKELHQLRKAQMEKLKQARKEGQYVIIKAEFNDKMYVLINIYAPNKDSNIVSFFNNLLLILRNNNFDEEENIIMGGDFNCPLNPLMDKKGGQLSPRKSVVSTISNLLEEFDLVDIWRVKNPQKKEL</sequence>
<evidence type="ECO:0000256" key="1">
    <source>
        <dbReference type="SAM" id="MobiDB-lite"/>
    </source>
</evidence>
<dbReference type="Gene3D" id="3.60.10.10">
    <property type="entry name" value="Endonuclease/exonuclease/phosphatase"/>
    <property type="match status" value="1"/>
</dbReference>
<dbReference type="Gene3D" id="3.30.70.1820">
    <property type="entry name" value="L1 transposable element, RRM domain"/>
    <property type="match status" value="1"/>
</dbReference>
<dbReference type="InterPro" id="IPR036691">
    <property type="entry name" value="Endo/exonu/phosph_ase_sf"/>
</dbReference>
<dbReference type="PANTHER" id="PTHR11505">
    <property type="entry name" value="L1 TRANSPOSABLE ELEMENT-RELATED"/>
    <property type="match status" value="1"/>
</dbReference>
<evidence type="ECO:0000313" key="3">
    <source>
        <dbReference type="Proteomes" id="UP001159405"/>
    </source>
</evidence>
<proteinExistence type="predicted"/>
<evidence type="ECO:0008006" key="4">
    <source>
        <dbReference type="Google" id="ProtNLM"/>
    </source>
</evidence>
<dbReference type="InterPro" id="IPR004244">
    <property type="entry name" value="Transposase_22"/>
</dbReference>
<feature type="compositionally biased region" description="Polar residues" evidence="1">
    <location>
        <begin position="16"/>
        <end position="25"/>
    </location>
</feature>
<keyword evidence="3" id="KW-1185">Reference proteome</keyword>
<reference evidence="2 3" key="1">
    <citation type="submission" date="2022-05" db="EMBL/GenBank/DDBJ databases">
        <authorList>
            <consortium name="Genoscope - CEA"/>
            <person name="William W."/>
        </authorList>
    </citation>
    <scope>NUCLEOTIDE SEQUENCE [LARGE SCALE GENOMIC DNA]</scope>
</reference>
<feature type="region of interest" description="Disordered" evidence="1">
    <location>
        <begin position="1"/>
        <end position="44"/>
    </location>
</feature>
<accession>A0ABN8NEK2</accession>
<dbReference type="SUPFAM" id="SSF56219">
    <property type="entry name" value="DNase I-like"/>
    <property type="match status" value="1"/>
</dbReference>
<dbReference type="EMBL" id="CALNXK010000014">
    <property type="protein sequence ID" value="CAH3045897.1"/>
    <property type="molecule type" value="Genomic_DNA"/>
</dbReference>
<protein>
    <recommendedName>
        <fullName evidence="4">Endonuclease/exonuclease/phosphatase domain-containing protein</fullName>
    </recommendedName>
</protein>